<evidence type="ECO:0000313" key="2">
    <source>
        <dbReference type="EMBL" id="GJT78671.1"/>
    </source>
</evidence>
<name>A0ABQ5GTV9_9ASTR</name>
<evidence type="ECO:0000259" key="1">
    <source>
        <dbReference type="Pfam" id="PF24758"/>
    </source>
</evidence>
<dbReference type="Gene3D" id="3.80.10.10">
    <property type="entry name" value="Ribonuclease Inhibitor"/>
    <property type="match status" value="1"/>
</dbReference>
<dbReference type="InterPro" id="IPR032675">
    <property type="entry name" value="LRR_dom_sf"/>
</dbReference>
<sequence>MVVISCCTPQLEDLPELIHRIQSLLPAKEAARTCILSKSLLHTWSTIPTLRFPCESLTSYNKLIDSTLCSQGAFLSIWVEIDSFTLPDEIFSSANLHEIKISAMINPLCIPHNRVILCVSLRVLELKFLYISEDALHNLLSTCSLLEKIYLCCCEGFKTIKLKNLRCLRELEISSTEQNDILEIDDVPSLGFFCYTDYLNKPLPFNMDSLGSVTHLDISGVVLDNAFFNMIKSNFPLLESLSLVIISRGLGSIVITSLPLKRLTLQFWVDIMTIDVQVYAPKLLFFFYAGRETVPSLSFPIIAPEEIKLRLNLKKTVDRSFFIKMREALSLSSKFYIDIEDSSHHALVSSKTKVDDLRRRVSFPVTNVQQLSVTTFSDERPRKRALFFDAFFSICHPSYVKLKGNKCFTKMMVKEMIKNPRNGKWEDLTKSSTSLLADVNVDFKLNWLSHHEPSGAGNK</sequence>
<evidence type="ECO:0000313" key="3">
    <source>
        <dbReference type="Proteomes" id="UP001151760"/>
    </source>
</evidence>
<proteinExistence type="predicted"/>
<organism evidence="2 3">
    <name type="scientific">Tanacetum coccineum</name>
    <dbReference type="NCBI Taxonomy" id="301880"/>
    <lineage>
        <taxon>Eukaryota</taxon>
        <taxon>Viridiplantae</taxon>
        <taxon>Streptophyta</taxon>
        <taxon>Embryophyta</taxon>
        <taxon>Tracheophyta</taxon>
        <taxon>Spermatophyta</taxon>
        <taxon>Magnoliopsida</taxon>
        <taxon>eudicotyledons</taxon>
        <taxon>Gunneridae</taxon>
        <taxon>Pentapetalae</taxon>
        <taxon>asterids</taxon>
        <taxon>campanulids</taxon>
        <taxon>Asterales</taxon>
        <taxon>Asteraceae</taxon>
        <taxon>Asteroideae</taxon>
        <taxon>Anthemideae</taxon>
        <taxon>Anthemidinae</taxon>
        <taxon>Tanacetum</taxon>
    </lineage>
</organism>
<dbReference type="EMBL" id="BQNB010018824">
    <property type="protein sequence ID" value="GJT78671.1"/>
    <property type="molecule type" value="Genomic_DNA"/>
</dbReference>
<comment type="caution">
    <text evidence="2">The sequence shown here is derived from an EMBL/GenBank/DDBJ whole genome shotgun (WGS) entry which is preliminary data.</text>
</comment>
<dbReference type="Pfam" id="PF24758">
    <property type="entry name" value="LRR_At5g56370"/>
    <property type="match status" value="1"/>
</dbReference>
<dbReference type="InterPro" id="IPR055411">
    <property type="entry name" value="LRR_FXL15/At3g58940/PEG3-like"/>
</dbReference>
<gene>
    <name evidence="2" type="ORF">Tco_1045396</name>
</gene>
<feature type="domain" description="F-box/LRR-repeat protein 15/At3g58940/PEG3-like LRR" evidence="1">
    <location>
        <begin position="84"/>
        <end position="191"/>
    </location>
</feature>
<accession>A0ABQ5GTV9</accession>
<dbReference type="InterPro" id="IPR053772">
    <property type="entry name" value="At1g61320/At1g61330-like"/>
</dbReference>
<keyword evidence="3" id="KW-1185">Reference proteome</keyword>
<reference evidence="2" key="2">
    <citation type="submission" date="2022-01" db="EMBL/GenBank/DDBJ databases">
        <authorList>
            <person name="Yamashiro T."/>
            <person name="Shiraishi A."/>
            <person name="Satake H."/>
            <person name="Nakayama K."/>
        </authorList>
    </citation>
    <scope>NUCLEOTIDE SEQUENCE</scope>
</reference>
<reference evidence="2" key="1">
    <citation type="journal article" date="2022" name="Int. J. Mol. Sci.">
        <title>Draft Genome of Tanacetum Coccineum: Genomic Comparison of Closely Related Tanacetum-Family Plants.</title>
        <authorList>
            <person name="Yamashiro T."/>
            <person name="Shiraishi A."/>
            <person name="Nakayama K."/>
            <person name="Satake H."/>
        </authorList>
    </citation>
    <scope>NUCLEOTIDE SEQUENCE</scope>
</reference>
<dbReference type="SUPFAM" id="SSF52047">
    <property type="entry name" value="RNI-like"/>
    <property type="match status" value="1"/>
</dbReference>
<protein>
    <submittedName>
        <fullName evidence="2">F-box protein-like protein</fullName>
    </submittedName>
</protein>
<dbReference type="PANTHER" id="PTHR34145">
    <property type="entry name" value="OS02G0105600 PROTEIN"/>
    <property type="match status" value="1"/>
</dbReference>
<dbReference type="Proteomes" id="UP001151760">
    <property type="component" value="Unassembled WGS sequence"/>
</dbReference>